<keyword evidence="6" id="KW-0804">Transcription</keyword>
<evidence type="ECO:0000256" key="3">
    <source>
        <dbReference type="ARBA" id="ARBA00022724"/>
    </source>
</evidence>
<dbReference type="EMBL" id="SEYY01005673">
    <property type="protein sequence ID" value="KAB7503194.1"/>
    <property type="molecule type" value="Genomic_DNA"/>
</dbReference>
<evidence type="ECO:0000313" key="10">
    <source>
        <dbReference type="Proteomes" id="UP000326759"/>
    </source>
</evidence>
<evidence type="ECO:0000256" key="2">
    <source>
        <dbReference type="ARBA" id="ARBA00022473"/>
    </source>
</evidence>
<organism evidence="9 10">
    <name type="scientific">Armadillidium nasatum</name>
    <dbReference type="NCBI Taxonomy" id="96803"/>
    <lineage>
        <taxon>Eukaryota</taxon>
        <taxon>Metazoa</taxon>
        <taxon>Ecdysozoa</taxon>
        <taxon>Arthropoda</taxon>
        <taxon>Crustacea</taxon>
        <taxon>Multicrustacea</taxon>
        <taxon>Malacostraca</taxon>
        <taxon>Eumalacostraca</taxon>
        <taxon>Peracarida</taxon>
        <taxon>Isopoda</taxon>
        <taxon>Oniscidea</taxon>
        <taxon>Crinocheta</taxon>
        <taxon>Armadillidiidae</taxon>
        <taxon>Armadillidium</taxon>
    </lineage>
</organism>
<dbReference type="InterPro" id="IPR001523">
    <property type="entry name" value="Paired_dom"/>
</dbReference>
<evidence type="ECO:0000256" key="1">
    <source>
        <dbReference type="ARBA" id="ARBA00004123"/>
    </source>
</evidence>
<sequence length="103" mass="11566">MRGFVYDDDHSPNLYWIPISSVSSELDRTRPCESIREECSSTDDPFPIIFDSKSSNWPRQGFDLVSFLDSCGVSHGCVSKILNRYQETGSIRPGVIGGSKPKY</sequence>
<evidence type="ECO:0000313" key="9">
    <source>
        <dbReference type="EMBL" id="KAB7503194.1"/>
    </source>
</evidence>
<name>A0A5N5T981_9CRUS</name>
<comment type="subcellular location">
    <subcellularLocation>
        <location evidence="1">Nucleus</location>
    </subcellularLocation>
</comment>
<evidence type="ECO:0000259" key="8">
    <source>
        <dbReference type="PROSITE" id="PS51057"/>
    </source>
</evidence>
<keyword evidence="2" id="KW-0217">Developmental protein</keyword>
<feature type="domain" description="Paired" evidence="8">
    <location>
        <begin position="29"/>
        <end position="103"/>
    </location>
</feature>
<dbReference type="PRINTS" id="PR00027">
    <property type="entry name" value="PAIREDBOX"/>
</dbReference>
<dbReference type="Pfam" id="PF00292">
    <property type="entry name" value="PAX"/>
    <property type="match status" value="1"/>
</dbReference>
<keyword evidence="4" id="KW-0805">Transcription regulation</keyword>
<dbReference type="GO" id="GO:0000978">
    <property type="term" value="F:RNA polymerase II cis-regulatory region sequence-specific DNA binding"/>
    <property type="evidence" value="ECO:0007669"/>
    <property type="project" value="TreeGrafter"/>
</dbReference>
<keyword evidence="5" id="KW-0238">DNA-binding</keyword>
<gene>
    <name evidence="9" type="primary">gsb-n_0</name>
    <name evidence="9" type="ORF">Anas_08796</name>
</gene>
<keyword evidence="7" id="KW-0539">Nucleus</keyword>
<dbReference type="PROSITE" id="PS51057">
    <property type="entry name" value="PAIRED_2"/>
    <property type="match status" value="1"/>
</dbReference>
<dbReference type="SUPFAM" id="SSF46689">
    <property type="entry name" value="Homeodomain-like"/>
    <property type="match status" value="1"/>
</dbReference>
<dbReference type="InterPro" id="IPR036388">
    <property type="entry name" value="WH-like_DNA-bd_sf"/>
</dbReference>
<dbReference type="InterPro" id="IPR009057">
    <property type="entry name" value="Homeodomain-like_sf"/>
</dbReference>
<keyword evidence="3" id="KW-0563">Paired box</keyword>
<dbReference type="PANTHER" id="PTHR45636:SF3">
    <property type="entry name" value="PROTEIN GOOSEBERRY-RELATED"/>
    <property type="match status" value="1"/>
</dbReference>
<dbReference type="PANTHER" id="PTHR45636">
    <property type="entry name" value="PAIRED BOX PROTEIN PAX-6-RELATED-RELATED"/>
    <property type="match status" value="1"/>
</dbReference>
<dbReference type="GO" id="GO:0005634">
    <property type="term" value="C:nucleus"/>
    <property type="evidence" value="ECO:0007669"/>
    <property type="project" value="UniProtKB-SubCell"/>
</dbReference>
<reference evidence="9 10" key="1">
    <citation type="journal article" date="2019" name="PLoS Biol.">
        <title>Sex chromosomes control vertical transmission of feminizing Wolbachia symbionts in an isopod.</title>
        <authorList>
            <person name="Becking T."/>
            <person name="Chebbi M.A."/>
            <person name="Giraud I."/>
            <person name="Moumen B."/>
            <person name="Laverre T."/>
            <person name="Caubet Y."/>
            <person name="Peccoud J."/>
            <person name="Gilbert C."/>
            <person name="Cordaux R."/>
        </authorList>
    </citation>
    <scope>NUCLEOTIDE SEQUENCE [LARGE SCALE GENOMIC DNA]</scope>
    <source>
        <strain evidence="9">ANa2</strain>
        <tissue evidence="9">Whole body excluding digestive tract and cuticle</tissue>
    </source>
</reference>
<keyword evidence="10" id="KW-1185">Reference proteome</keyword>
<protein>
    <submittedName>
        <fullName evidence="9">Protein gooseberry-neuro</fullName>
    </submittedName>
</protein>
<comment type="caution">
    <text evidence="9">The sequence shown here is derived from an EMBL/GenBank/DDBJ whole genome shotgun (WGS) entry which is preliminary data.</text>
</comment>
<dbReference type="InterPro" id="IPR043565">
    <property type="entry name" value="PAX_fam"/>
</dbReference>
<dbReference type="Gene3D" id="1.10.10.10">
    <property type="entry name" value="Winged helix-like DNA-binding domain superfamily/Winged helix DNA-binding domain"/>
    <property type="match status" value="1"/>
</dbReference>
<proteinExistence type="predicted"/>
<dbReference type="Proteomes" id="UP000326759">
    <property type="component" value="Unassembled WGS sequence"/>
</dbReference>
<evidence type="ECO:0000256" key="5">
    <source>
        <dbReference type="ARBA" id="ARBA00023125"/>
    </source>
</evidence>
<evidence type="ECO:0000256" key="7">
    <source>
        <dbReference type="ARBA" id="ARBA00023242"/>
    </source>
</evidence>
<evidence type="ECO:0000256" key="6">
    <source>
        <dbReference type="ARBA" id="ARBA00023163"/>
    </source>
</evidence>
<dbReference type="GO" id="GO:0000981">
    <property type="term" value="F:DNA-binding transcription factor activity, RNA polymerase II-specific"/>
    <property type="evidence" value="ECO:0007669"/>
    <property type="project" value="TreeGrafter"/>
</dbReference>
<evidence type="ECO:0000256" key="4">
    <source>
        <dbReference type="ARBA" id="ARBA00023015"/>
    </source>
</evidence>
<dbReference type="AlphaFoldDB" id="A0A5N5T981"/>
<accession>A0A5N5T981</accession>